<comment type="cofactor">
    <cofactor evidence="4">
        <name>Mg(2+)</name>
        <dbReference type="ChEBI" id="CHEBI:18420"/>
    </cofactor>
</comment>
<evidence type="ECO:0000256" key="3">
    <source>
        <dbReference type="ARBA" id="ARBA00022840"/>
    </source>
</evidence>
<evidence type="ECO:0000313" key="6">
    <source>
        <dbReference type="EMBL" id="WAL66496.1"/>
    </source>
</evidence>
<dbReference type="InterPro" id="IPR024185">
    <property type="entry name" value="FTHF_cligase-like_sf"/>
</dbReference>
<dbReference type="PANTHER" id="PTHR23407">
    <property type="entry name" value="ATPASE INHIBITOR/5-FORMYLTETRAHYDROFOLATE CYCLO-LIGASE"/>
    <property type="match status" value="1"/>
</dbReference>
<comment type="catalytic activity">
    <reaction evidence="4">
        <text>(6S)-5-formyl-5,6,7,8-tetrahydrofolate + ATP = (6R)-5,10-methenyltetrahydrofolate + ADP + phosphate</text>
        <dbReference type="Rhea" id="RHEA:10488"/>
        <dbReference type="ChEBI" id="CHEBI:30616"/>
        <dbReference type="ChEBI" id="CHEBI:43474"/>
        <dbReference type="ChEBI" id="CHEBI:57455"/>
        <dbReference type="ChEBI" id="CHEBI:57457"/>
        <dbReference type="ChEBI" id="CHEBI:456216"/>
        <dbReference type="EC" id="6.3.3.2"/>
    </reaction>
</comment>
<evidence type="ECO:0000256" key="1">
    <source>
        <dbReference type="ARBA" id="ARBA00010638"/>
    </source>
</evidence>
<dbReference type="PIRSF" id="PIRSF006806">
    <property type="entry name" value="FTHF_cligase"/>
    <property type="match status" value="1"/>
</dbReference>
<organism evidence="6 7">
    <name type="scientific">Amycolatopsis cynarae</name>
    <dbReference type="NCBI Taxonomy" id="2995223"/>
    <lineage>
        <taxon>Bacteria</taxon>
        <taxon>Bacillati</taxon>
        <taxon>Actinomycetota</taxon>
        <taxon>Actinomycetes</taxon>
        <taxon>Pseudonocardiales</taxon>
        <taxon>Pseudonocardiaceae</taxon>
        <taxon>Amycolatopsis</taxon>
    </lineage>
</organism>
<name>A0ABY7B6K0_9PSEU</name>
<comment type="similarity">
    <text evidence="1 4">Belongs to the 5-formyltetrahydrofolate cyclo-ligase family.</text>
</comment>
<feature type="region of interest" description="Disordered" evidence="5">
    <location>
        <begin position="1"/>
        <end position="20"/>
    </location>
</feature>
<dbReference type="Pfam" id="PF01812">
    <property type="entry name" value="5-FTHF_cyc-lig"/>
    <property type="match status" value="1"/>
</dbReference>
<evidence type="ECO:0000256" key="2">
    <source>
        <dbReference type="ARBA" id="ARBA00022741"/>
    </source>
</evidence>
<keyword evidence="4" id="KW-0460">Magnesium</keyword>
<reference evidence="6" key="1">
    <citation type="submission" date="2022-11" db="EMBL/GenBank/DDBJ databases">
        <authorList>
            <person name="Mo P."/>
        </authorList>
    </citation>
    <scope>NUCLEOTIDE SEQUENCE</scope>
    <source>
        <strain evidence="6">HUAS 11-8</strain>
    </source>
</reference>
<dbReference type="GO" id="GO:0030272">
    <property type="term" value="F:5-formyltetrahydrofolate cyclo-ligase activity"/>
    <property type="evidence" value="ECO:0007669"/>
    <property type="project" value="UniProtKB-EC"/>
</dbReference>
<dbReference type="InterPro" id="IPR037171">
    <property type="entry name" value="NagB/RpiA_transferase-like"/>
</dbReference>
<dbReference type="NCBIfam" id="TIGR02727">
    <property type="entry name" value="MTHFS_bact"/>
    <property type="match status" value="1"/>
</dbReference>
<keyword evidence="4" id="KW-0479">Metal-binding</keyword>
<evidence type="ECO:0000256" key="5">
    <source>
        <dbReference type="SAM" id="MobiDB-lite"/>
    </source>
</evidence>
<sequence length="210" mass="22091">MCAGRNVVPGEAEGRPGDEALGKNRWRKLLKASRASISLQQRISEARALNDALRALALPSTVCAYVPFGTEPGSIAWLDLLRGAGARVLLPVIPPEPGPLHWAEYTGTASLAPGRLRGVLEPTGPLLGPEVLGEAGLVLLPALAVDRSGVRLGRGAGYYDRSLPHVRPGASLTAVVRDDELVDRLPAEPHDVLMTAALTPGLGLVTLRES</sequence>
<dbReference type="Proteomes" id="UP001163203">
    <property type="component" value="Chromosome"/>
</dbReference>
<dbReference type="InterPro" id="IPR002698">
    <property type="entry name" value="FTHF_cligase"/>
</dbReference>
<protein>
    <recommendedName>
        <fullName evidence="4">5-formyltetrahydrofolate cyclo-ligase</fullName>
        <ecNumber evidence="4">6.3.3.2</ecNumber>
    </recommendedName>
</protein>
<dbReference type="EC" id="6.3.3.2" evidence="4"/>
<evidence type="ECO:0000313" key="7">
    <source>
        <dbReference type="Proteomes" id="UP001163203"/>
    </source>
</evidence>
<keyword evidence="2 4" id="KW-0547">Nucleotide-binding</keyword>
<dbReference type="SUPFAM" id="SSF100950">
    <property type="entry name" value="NagB/RpiA/CoA transferase-like"/>
    <property type="match status" value="1"/>
</dbReference>
<dbReference type="PANTHER" id="PTHR23407:SF1">
    <property type="entry name" value="5-FORMYLTETRAHYDROFOLATE CYCLO-LIGASE"/>
    <property type="match status" value="1"/>
</dbReference>
<accession>A0ABY7B6K0</accession>
<evidence type="ECO:0000256" key="4">
    <source>
        <dbReference type="RuleBase" id="RU361279"/>
    </source>
</evidence>
<dbReference type="EMBL" id="CP113836">
    <property type="protein sequence ID" value="WAL66496.1"/>
    <property type="molecule type" value="Genomic_DNA"/>
</dbReference>
<keyword evidence="3 4" id="KW-0067">ATP-binding</keyword>
<keyword evidence="7" id="KW-1185">Reference proteome</keyword>
<dbReference type="Gene3D" id="3.40.50.10420">
    <property type="entry name" value="NagB/RpiA/CoA transferase-like"/>
    <property type="match status" value="1"/>
</dbReference>
<proteinExistence type="inferred from homology"/>
<dbReference type="RefSeq" id="WP_268756631.1">
    <property type="nucleotide sequence ID" value="NZ_CP113836.1"/>
</dbReference>
<keyword evidence="6" id="KW-0436">Ligase</keyword>
<gene>
    <name evidence="6" type="ORF">ORV05_01365</name>
</gene>